<comment type="similarity">
    <text evidence="1">Belongs to the histidine acid phosphatase family.</text>
</comment>
<dbReference type="Proteomes" id="UP000019132">
    <property type="component" value="Unassembled WGS sequence"/>
</dbReference>
<name>K3W588_GLOUD</name>
<dbReference type="PANTHER" id="PTHR11567:SF110">
    <property type="entry name" value="2-PHOSPHOXYLOSE PHOSPHATASE 1"/>
    <property type="match status" value="1"/>
</dbReference>
<dbReference type="InterPro" id="IPR050645">
    <property type="entry name" value="Histidine_acid_phosphatase"/>
</dbReference>
<sequence>MAPTHADVPQEHELELVHVAVLFRHGDRSPITRTIGSRLGMNAKETEFWISRLADLDDISRLNNGTCIVNADDVTLPSDSPRHGGRWPCGQLTAKGVRGMQGKGEALRAKYASFISEVDPKKHVYVESTNVRRTIRSAQSVLSGMFPELFENDDDERTIVIRADTHSRIAPTHSYELYGDLAIVLADDLKKHAPKGLGEATARVRKIAGVETGRRVPWTGLREVLTCRQEHGLPFPEGLDQELFDQIRGFDAWLWHALYGKRDFCFNSFRSGVHRIYSHLNDIQEGKNPFKFSLFSGHDNSIVALIMALELQVPPMIPNYGAMVTFEIFAHRTTGSLFVRPLFEGQEVAFATHTHAALCPFSHFQQAALRFLQHRTNRMSAAL</sequence>
<dbReference type="SUPFAM" id="SSF53254">
    <property type="entry name" value="Phosphoglycerate mutase-like"/>
    <property type="match status" value="1"/>
</dbReference>
<dbReference type="VEuPathDB" id="FungiDB:PYU1_G000129"/>
<accession>K3W588</accession>
<protein>
    <recommendedName>
        <fullName evidence="5">Histidine acid phosphatase</fullName>
    </recommendedName>
</protein>
<organism evidence="3 4">
    <name type="scientific">Globisporangium ultimum (strain ATCC 200006 / CBS 805.95 / DAOM BR144)</name>
    <name type="common">Pythium ultimum</name>
    <dbReference type="NCBI Taxonomy" id="431595"/>
    <lineage>
        <taxon>Eukaryota</taxon>
        <taxon>Sar</taxon>
        <taxon>Stramenopiles</taxon>
        <taxon>Oomycota</taxon>
        <taxon>Peronosporomycetes</taxon>
        <taxon>Pythiales</taxon>
        <taxon>Pythiaceae</taxon>
        <taxon>Globisporangium</taxon>
    </lineage>
</organism>
<dbReference type="PROSITE" id="PS00778">
    <property type="entry name" value="HIS_ACID_PHOSPHAT_2"/>
    <property type="match status" value="1"/>
</dbReference>
<dbReference type="InterPro" id="IPR000560">
    <property type="entry name" value="His_Pase_clade-2"/>
</dbReference>
<keyword evidence="2" id="KW-0378">Hydrolase</keyword>
<dbReference type="PROSITE" id="PS00616">
    <property type="entry name" value="HIS_ACID_PHOSPHAT_1"/>
    <property type="match status" value="1"/>
</dbReference>
<proteinExistence type="inferred from homology"/>
<dbReference type="AlphaFoldDB" id="K3W588"/>
<dbReference type="STRING" id="431595.K3W588"/>
<dbReference type="HOGENOM" id="CLU_030431_5_2_1"/>
<reference evidence="4" key="2">
    <citation type="submission" date="2010-04" db="EMBL/GenBank/DDBJ databases">
        <authorList>
            <person name="Buell R."/>
            <person name="Hamilton J."/>
            <person name="Hostetler J."/>
        </authorList>
    </citation>
    <scope>NUCLEOTIDE SEQUENCE [LARGE SCALE GENOMIC DNA]</scope>
    <source>
        <strain evidence="4">DAOM:BR144</strain>
    </source>
</reference>
<reference evidence="4" key="1">
    <citation type="journal article" date="2010" name="Genome Biol.">
        <title>Genome sequence of the necrotrophic plant pathogen Pythium ultimum reveals original pathogenicity mechanisms and effector repertoire.</title>
        <authorList>
            <person name="Levesque C.A."/>
            <person name="Brouwer H."/>
            <person name="Cano L."/>
            <person name="Hamilton J.P."/>
            <person name="Holt C."/>
            <person name="Huitema E."/>
            <person name="Raffaele S."/>
            <person name="Robideau G.P."/>
            <person name="Thines M."/>
            <person name="Win J."/>
            <person name="Zerillo M.M."/>
            <person name="Beakes G.W."/>
            <person name="Boore J.L."/>
            <person name="Busam D."/>
            <person name="Dumas B."/>
            <person name="Ferriera S."/>
            <person name="Fuerstenberg S.I."/>
            <person name="Gachon C.M."/>
            <person name="Gaulin E."/>
            <person name="Govers F."/>
            <person name="Grenville-Briggs L."/>
            <person name="Horner N."/>
            <person name="Hostetler J."/>
            <person name="Jiang R.H."/>
            <person name="Johnson J."/>
            <person name="Krajaejun T."/>
            <person name="Lin H."/>
            <person name="Meijer H.J."/>
            <person name="Moore B."/>
            <person name="Morris P."/>
            <person name="Phuntmart V."/>
            <person name="Puiu D."/>
            <person name="Shetty J."/>
            <person name="Stajich J.E."/>
            <person name="Tripathy S."/>
            <person name="Wawra S."/>
            <person name="van West P."/>
            <person name="Whitty B.R."/>
            <person name="Coutinho P.M."/>
            <person name="Henrissat B."/>
            <person name="Martin F."/>
            <person name="Thomas P.D."/>
            <person name="Tyler B.M."/>
            <person name="De Vries R.P."/>
            <person name="Kamoun S."/>
            <person name="Yandell M."/>
            <person name="Tisserat N."/>
            <person name="Buell C.R."/>
        </authorList>
    </citation>
    <scope>NUCLEOTIDE SEQUENCE</scope>
    <source>
        <strain evidence="4">DAOM:BR144</strain>
    </source>
</reference>
<evidence type="ECO:0000256" key="1">
    <source>
        <dbReference type="ARBA" id="ARBA00005375"/>
    </source>
</evidence>
<dbReference type="Gene3D" id="3.40.50.1240">
    <property type="entry name" value="Phosphoglycerate mutase-like"/>
    <property type="match status" value="1"/>
</dbReference>
<evidence type="ECO:0000313" key="3">
    <source>
        <dbReference type="EnsemblProtists" id="PYU1_T000129"/>
    </source>
</evidence>
<dbReference type="EnsemblProtists" id="PYU1_T000129">
    <property type="protein sequence ID" value="PYU1_T000129"/>
    <property type="gene ID" value="PYU1_G000129"/>
</dbReference>
<dbReference type="InParanoid" id="K3W588"/>
<dbReference type="eggNOG" id="KOG3720">
    <property type="taxonomic scope" value="Eukaryota"/>
</dbReference>
<dbReference type="InterPro" id="IPR029033">
    <property type="entry name" value="His_PPase_superfam"/>
</dbReference>
<dbReference type="GO" id="GO:0016791">
    <property type="term" value="F:phosphatase activity"/>
    <property type="evidence" value="ECO:0007669"/>
    <property type="project" value="TreeGrafter"/>
</dbReference>
<evidence type="ECO:0008006" key="5">
    <source>
        <dbReference type="Google" id="ProtNLM"/>
    </source>
</evidence>
<dbReference type="EMBL" id="GL376636">
    <property type="status" value="NOT_ANNOTATED_CDS"/>
    <property type="molecule type" value="Genomic_DNA"/>
</dbReference>
<evidence type="ECO:0000256" key="2">
    <source>
        <dbReference type="ARBA" id="ARBA00022801"/>
    </source>
</evidence>
<keyword evidence="4" id="KW-1185">Reference proteome</keyword>
<dbReference type="CDD" id="cd07061">
    <property type="entry name" value="HP_HAP_like"/>
    <property type="match status" value="1"/>
</dbReference>
<reference evidence="3" key="3">
    <citation type="submission" date="2015-02" db="UniProtKB">
        <authorList>
            <consortium name="EnsemblProtists"/>
        </authorList>
    </citation>
    <scope>IDENTIFICATION</scope>
    <source>
        <strain evidence="3">DAOM BR144</strain>
    </source>
</reference>
<dbReference type="OMA" id="CSFAVFQ"/>
<evidence type="ECO:0000313" key="4">
    <source>
        <dbReference type="Proteomes" id="UP000019132"/>
    </source>
</evidence>
<dbReference type="PANTHER" id="PTHR11567">
    <property type="entry name" value="ACID PHOSPHATASE-RELATED"/>
    <property type="match status" value="1"/>
</dbReference>
<dbReference type="Pfam" id="PF00328">
    <property type="entry name" value="His_Phos_2"/>
    <property type="match status" value="1"/>
</dbReference>
<dbReference type="InterPro" id="IPR033379">
    <property type="entry name" value="Acid_Pase_AS"/>
</dbReference>